<dbReference type="Pfam" id="PF08031">
    <property type="entry name" value="BBE"/>
    <property type="match status" value="1"/>
</dbReference>
<dbReference type="InterPro" id="IPR016169">
    <property type="entry name" value="FAD-bd_PCMH_sub2"/>
</dbReference>
<dbReference type="PANTHER" id="PTHR13878">
    <property type="entry name" value="GULONOLACTONE OXIDASE"/>
    <property type="match status" value="1"/>
</dbReference>
<dbReference type="PROSITE" id="PS51387">
    <property type="entry name" value="FAD_PCMH"/>
    <property type="match status" value="1"/>
</dbReference>
<sequence length="600" mass="65203">MPLWNIIRAWSLVTSLPYTAAQSRAEWDALNATVNGRLRVNTPLALPCFSFYNGSPTGANEESCAAIRENYTRGDFLADHASGYYYSQGGICLSDPLDECVLDPSPHPAGAPAPGASCNQGGVPSRYIEVRESSDITAAFEFSRITGVPLAVKNSGHDFMTRSSQKGALMLWVYTLKGMTHHDDFVPQGCEPESGTGRAMTIATGVSTQEALVFASAHNSTVIVGYSPDLAISGGWVLGGGHSVLSPVYGLGVDRVVEFKVVTSDGILRVANRCQHPDLFWALKGGGGGTFGVVLEATHRVEPAMPIAVAHITLPTEATVDTSLQWIELMARESLRWGEEGWGGHVAGLWMTHMNPLPRMTNLGDGGAAAQKSVQAATDFALSVGGTSVVEVLPDFLSVWNKYIATNTGGSLARVLSSRLIPRTLFSDEEGIQRIMGYIRAVQELGFDPRALYVPVDTPFVARHSVSRRTNETAGTETSVHPAWYKSLWSLSAGVTIPWNVTYPARLQNMTTLTKATLLSEQLTGTEGAAYPNEANPFAQKWRMSWWGENFERLLEAKRRYDPDSLLKCWKCVGFEDADIGSDRYRCQGKLQQDIDEALS</sequence>
<dbReference type="OrthoDB" id="9983560at2759"/>
<dbReference type="AlphaFoldDB" id="A0A1S7UI30"/>
<dbReference type="SUPFAM" id="SSF56176">
    <property type="entry name" value="FAD-binding/transporter-associated domain-like"/>
    <property type="match status" value="1"/>
</dbReference>
<evidence type="ECO:0000313" key="5">
    <source>
        <dbReference type="EMBL" id="GAP82512.2"/>
    </source>
</evidence>
<dbReference type="InterPro" id="IPR006094">
    <property type="entry name" value="Oxid_FAD_bind_N"/>
</dbReference>
<dbReference type="Pfam" id="PF01565">
    <property type="entry name" value="FAD_binding_4"/>
    <property type="match status" value="1"/>
</dbReference>
<keyword evidence="2" id="KW-0560">Oxidoreductase</keyword>
<dbReference type="GO" id="GO:0071949">
    <property type="term" value="F:FAD binding"/>
    <property type="evidence" value="ECO:0007669"/>
    <property type="project" value="InterPro"/>
</dbReference>
<accession>A0A1S7UI30</accession>
<evidence type="ECO:0000256" key="3">
    <source>
        <dbReference type="SAM" id="SignalP"/>
    </source>
</evidence>
<dbReference type="Gene3D" id="3.30.465.10">
    <property type="match status" value="2"/>
</dbReference>
<dbReference type="InterPro" id="IPR016166">
    <property type="entry name" value="FAD-bd_PCMH"/>
</dbReference>
<feature type="signal peptide" evidence="3">
    <location>
        <begin position="1"/>
        <end position="21"/>
    </location>
</feature>
<name>A0A1S7UI30_ROSNE</name>
<evidence type="ECO:0000256" key="2">
    <source>
        <dbReference type="ARBA" id="ARBA00023002"/>
    </source>
</evidence>
<dbReference type="STRING" id="77044.A0A1S7UI30"/>
<dbReference type="InterPro" id="IPR036318">
    <property type="entry name" value="FAD-bd_PCMH-like_sf"/>
</dbReference>
<dbReference type="EMBL" id="DF977446">
    <property type="protein sequence ID" value="GAP82512.2"/>
    <property type="molecule type" value="Genomic_DNA"/>
</dbReference>
<proteinExistence type="inferred from homology"/>
<feature type="chain" id="PRO_5012164728" evidence="3">
    <location>
        <begin position="22"/>
        <end position="600"/>
    </location>
</feature>
<dbReference type="GO" id="GO:0016491">
    <property type="term" value="F:oxidoreductase activity"/>
    <property type="evidence" value="ECO:0007669"/>
    <property type="project" value="UniProtKB-KW"/>
</dbReference>
<evidence type="ECO:0000313" key="6">
    <source>
        <dbReference type="Proteomes" id="UP000054516"/>
    </source>
</evidence>
<protein>
    <submittedName>
        <fullName evidence="5">Putative isoamyl alcohol</fullName>
    </submittedName>
</protein>
<keyword evidence="6" id="KW-1185">Reference proteome</keyword>
<evidence type="ECO:0000259" key="4">
    <source>
        <dbReference type="PROSITE" id="PS51387"/>
    </source>
</evidence>
<comment type="similarity">
    <text evidence="1">Belongs to the oxygen-dependent FAD-linked oxidoreductase family.</text>
</comment>
<dbReference type="InterPro" id="IPR012951">
    <property type="entry name" value="BBE"/>
</dbReference>
<feature type="domain" description="FAD-binding PCMH-type" evidence="4">
    <location>
        <begin position="120"/>
        <end position="304"/>
    </location>
</feature>
<gene>
    <name evidence="5" type="ORF">SAMD00023353_0100580</name>
</gene>
<organism evidence="5">
    <name type="scientific">Rosellinia necatrix</name>
    <name type="common">White root-rot fungus</name>
    <dbReference type="NCBI Taxonomy" id="77044"/>
    <lineage>
        <taxon>Eukaryota</taxon>
        <taxon>Fungi</taxon>
        <taxon>Dikarya</taxon>
        <taxon>Ascomycota</taxon>
        <taxon>Pezizomycotina</taxon>
        <taxon>Sordariomycetes</taxon>
        <taxon>Xylariomycetidae</taxon>
        <taxon>Xylariales</taxon>
        <taxon>Xylariaceae</taxon>
        <taxon>Rosellinia</taxon>
    </lineage>
</organism>
<keyword evidence="3" id="KW-0732">Signal</keyword>
<reference evidence="5" key="1">
    <citation type="submission" date="2016-03" db="EMBL/GenBank/DDBJ databases">
        <title>Draft genome sequence of Rosellinia necatrix.</title>
        <authorList>
            <person name="Kanematsu S."/>
        </authorList>
    </citation>
    <scope>NUCLEOTIDE SEQUENCE [LARGE SCALE GENOMIC DNA]</scope>
    <source>
        <strain evidence="5">W97</strain>
    </source>
</reference>
<dbReference type="Proteomes" id="UP000054516">
    <property type="component" value="Unassembled WGS sequence"/>
</dbReference>
<dbReference type="OMA" id="TSWYPFY"/>
<evidence type="ECO:0000256" key="1">
    <source>
        <dbReference type="ARBA" id="ARBA00005466"/>
    </source>
</evidence>
<dbReference type="InterPro" id="IPR050432">
    <property type="entry name" value="FAD-linked_Oxidoreductases_BP"/>
</dbReference>
<dbReference type="PANTHER" id="PTHR13878:SF91">
    <property type="entry name" value="FAD BINDING DOMAIN PROTEIN (AFU_ORTHOLOGUE AFUA_6G12070)-RELATED"/>
    <property type="match status" value="1"/>
</dbReference>